<evidence type="ECO:0000313" key="1">
    <source>
        <dbReference type="EMBL" id="SVD64631.1"/>
    </source>
</evidence>
<name>A0A382X321_9ZZZZ</name>
<accession>A0A382X321</accession>
<reference evidence="1" key="1">
    <citation type="submission" date="2018-05" db="EMBL/GenBank/DDBJ databases">
        <authorList>
            <person name="Lanie J.A."/>
            <person name="Ng W.-L."/>
            <person name="Kazmierczak K.M."/>
            <person name="Andrzejewski T.M."/>
            <person name="Davidsen T.M."/>
            <person name="Wayne K.J."/>
            <person name="Tettelin H."/>
            <person name="Glass J.I."/>
            <person name="Rusch D."/>
            <person name="Podicherti R."/>
            <person name="Tsui H.-C.T."/>
            <person name="Winkler M.E."/>
        </authorList>
    </citation>
    <scope>NUCLEOTIDE SEQUENCE</scope>
</reference>
<gene>
    <name evidence="1" type="ORF">METZ01_LOCUS417485</name>
</gene>
<sequence>MGLLAIFLLQHKPWSATKPNTIAQCFLTGETLSLGEIRDQSQQHSAQTKYGNSF</sequence>
<dbReference type="EMBL" id="UINC01164013">
    <property type="protein sequence ID" value="SVD64631.1"/>
    <property type="molecule type" value="Genomic_DNA"/>
</dbReference>
<dbReference type="AlphaFoldDB" id="A0A382X321"/>
<organism evidence="1">
    <name type="scientific">marine metagenome</name>
    <dbReference type="NCBI Taxonomy" id="408172"/>
    <lineage>
        <taxon>unclassified sequences</taxon>
        <taxon>metagenomes</taxon>
        <taxon>ecological metagenomes</taxon>
    </lineage>
</organism>
<protein>
    <submittedName>
        <fullName evidence="1">Uncharacterized protein</fullName>
    </submittedName>
</protein>
<proteinExistence type="predicted"/>